<accession>A0A0B8QMX7</accession>
<sequence length="114" mass="12176">MSSEGIDIVYNSAVEQVEPKDFGDSVLVTYSESGIKKTLKASHILFAVGREPNSDKLGLSKAGVEVDRRGFIEVNQTVQTSQSHIYAVGDVNGEGAFTHTSVNDGEIFGIITVA</sequence>
<dbReference type="PANTHER" id="PTHR43014">
    <property type="entry name" value="MERCURIC REDUCTASE"/>
    <property type="match status" value="1"/>
</dbReference>
<dbReference type="EMBL" id="BBSC01000004">
    <property type="protein sequence ID" value="GAM75789.1"/>
    <property type="molecule type" value="Genomic_DNA"/>
</dbReference>
<dbReference type="PANTHER" id="PTHR43014:SF2">
    <property type="entry name" value="MERCURIC REDUCTASE"/>
    <property type="match status" value="1"/>
</dbReference>
<organism evidence="2 3">
    <name type="scientific">Vibrio ishigakensis</name>
    <dbReference type="NCBI Taxonomy" id="1481914"/>
    <lineage>
        <taxon>Bacteria</taxon>
        <taxon>Pseudomonadati</taxon>
        <taxon>Pseudomonadota</taxon>
        <taxon>Gammaproteobacteria</taxon>
        <taxon>Vibrionales</taxon>
        <taxon>Vibrionaceae</taxon>
        <taxon>Vibrio</taxon>
    </lineage>
</organism>
<evidence type="ECO:0000313" key="2">
    <source>
        <dbReference type="EMBL" id="GAM75789.1"/>
    </source>
</evidence>
<dbReference type="Pfam" id="PF07992">
    <property type="entry name" value="Pyr_redox_2"/>
    <property type="match status" value="1"/>
</dbReference>
<reference evidence="2 3" key="2">
    <citation type="submission" date="2015-01" db="EMBL/GenBank/DDBJ databases">
        <authorList>
            <consortium name="NBRP consortium"/>
            <person name="Sawabe T."/>
            <person name="Meirelles P."/>
            <person name="Feng G."/>
            <person name="Sayaka M."/>
            <person name="Hattori M."/>
            <person name="Ohkuma M."/>
        </authorList>
    </citation>
    <scope>NUCLEOTIDE SEQUENCE [LARGE SCALE GENOMIC DNA]</scope>
    <source>
        <strain evidence="3">JCM 19241</strain>
    </source>
</reference>
<gene>
    <name evidence="2" type="ORF">JCM19241_3701</name>
</gene>
<dbReference type="Gene3D" id="3.50.50.60">
    <property type="entry name" value="FAD/NAD(P)-binding domain"/>
    <property type="match status" value="2"/>
</dbReference>
<proteinExistence type="predicted"/>
<name>A0A0B8QMX7_9VIBR</name>
<feature type="domain" description="FAD/NAD(P)-binding" evidence="1">
    <location>
        <begin position="2"/>
        <end position="105"/>
    </location>
</feature>
<dbReference type="STRING" id="1481914.JCM19241_3701"/>
<protein>
    <submittedName>
        <fullName evidence="2">FAD-dependent NAD(P)-disulphide oxidoreductase</fullName>
    </submittedName>
</protein>
<dbReference type="GO" id="GO:0050660">
    <property type="term" value="F:flavin adenine dinucleotide binding"/>
    <property type="evidence" value="ECO:0007669"/>
    <property type="project" value="TreeGrafter"/>
</dbReference>
<evidence type="ECO:0000259" key="1">
    <source>
        <dbReference type="Pfam" id="PF07992"/>
    </source>
</evidence>
<evidence type="ECO:0000313" key="3">
    <source>
        <dbReference type="Proteomes" id="UP000031666"/>
    </source>
</evidence>
<dbReference type="InterPro" id="IPR023753">
    <property type="entry name" value="FAD/NAD-binding_dom"/>
</dbReference>
<reference evidence="2 3" key="1">
    <citation type="submission" date="2015-01" db="EMBL/GenBank/DDBJ databases">
        <title>Vibrio sp. C94 JCM 19241 whole genome shotgun sequence.</title>
        <authorList>
            <person name="Sawabe T."/>
            <person name="Meirelles P."/>
            <person name="Feng G."/>
            <person name="Sayaka M."/>
            <person name="Hattori M."/>
            <person name="Ohkuma M."/>
        </authorList>
    </citation>
    <scope>NUCLEOTIDE SEQUENCE [LARGE SCALE GENOMIC DNA]</scope>
    <source>
        <strain evidence="3">JCM 19241</strain>
    </source>
</reference>
<dbReference type="SUPFAM" id="SSF51905">
    <property type="entry name" value="FAD/NAD(P)-binding domain"/>
    <property type="match status" value="1"/>
</dbReference>
<comment type="caution">
    <text evidence="2">The sequence shown here is derived from an EMBL/GenBank/DDBJ whole genome shotgun (WGS) entry which is preliminary data.</text>
</comment>
<dbReference type="InterPro" id="IPR036188">
    <property type="entry name" value="FAD/NAD-bd_sf"/>
</dbReference>
<dbReference type="AlphaFoldDB" id="A0A0B8QMX7"/>
<dbReference type="Proteomes" id="UP000031666">
    <property type="component" value="Unassembled WGS sequence"/>
</dbReference>
<dbReference type="GO" id="GO:0003955">
    <property type="term" value="F:NAD(P)H dehydrogenase (quinone) activity"/>
    <property type="evidence" value="ECO:0007669"/>
    <property type="project" value="TreeGrafter"/>
</dbReference>
<dbReference type="PRINTS" id="PR00368">
    <property type="entry name" value="FADPNR"/>
</dbReference>